<evidence type="ECO:0000313" key="3">
    <source>
        <dbReference type="Proteomes" id="UP000507222"/>
    </source>
</evidence>
<gene>
    <name evidence="2" type="ORF">CURHAP_LOCUS41856</name>
</gene>
<dbReference type="AlphaFoldDB" id="A0A6J5VEJ1"/>
<feature type="region of interest" description="Disordered" evidence="1">
    <location>
        <begin position="51"/>
        <end position="77"/>
    </location>
</feature>
<dbReference type="EMBL" id="CAEKDK010000007">
    <property type="protein sequence ID" value="CAB4285865.1"/>
    <property type="molecule type" value="Genomic_DNA"/>
</dbReference>
<proteinExistence type="predicted"/>
<reference evidence="2 3" key="1">
    <citation type="submission" date="2020-05" db="EMBL/GenBank/DDBJ databases">
        <authorList>
            <person name="Campoy J."/>
            <person name="Schneeberger K."/>
            <person name="Spophaly S."/>
        </authorList>
    </citation>
    <scope>NUCLEOTIDE SEQUENCE [LARGE SCALE GENOMIC DNA]</scope>
    <source>
        <strain evidence="2">PruArmRojPasFocal</strain>
    </source>
</reference>
<evidence type="ECO:0008006" key="4">
    <source>
        <dbReference type="Google" id="ProtNLM"/>
    </source>
</evidence>
<name>A0A6J5VEJ1_PRUAR</name>
<organism evidence="2 3">
    <name type="scientific">Prunus armeniaca</name>
    <name type="common">Apricot</name>
    <name type="synonym">Armeniaca vulgaris</name>
    <dbReference type="NCBI Taxonomy" id="36596"/>
    <lineage>
        <taxon>Eukaryota</taxon>
        <taxon>Viridiplantae</taxon>
        <taxon>Streptophyta</taxon>
        <taxon>Embryophyta</taxon>
        <taxon>Tracheophyta</taxon>
        <taxon>Spermatophyta</taxon>
        <taxon>Magnoliopsida</taxon>
        <taxon>eudicotyledons</taxon>
        <taxon>Gunneridae</taxon>
        <taxon>Pentapetalae</taxon>
        <taxon>rosids</taxon>
        <taxon>fabids</taxon>
        <taxon>Rosales</taxon>
        <taxon>Rosaceae</taxon>
        <taxon>Amygdaloideae</taxon>
        <taxon>Amygdaleae</taxon>
        <taxon>Prunus</taxon>
    </lineage>
</organism>
<dbReference type="PANTHER" id="PTHR31973:SF187">
    <property type="entry name" value="MUTATOR TRANSPOSASE MUDRA PROTEIN"/>
    <property type="match status" value="1"/>
</dbReference>
<evidence type="ECO:0000313" key="2">
    <source>
        <dbReference type="EMBL" id="CAB4285865.1"/>
    </source>
</evidence>
<evidence type="ECO:0000256" key="1">
    <source>
        <dbReference type="SAM" id="MobiDB-lite"/>
    </source>
</evidence>
<dbReference type="PANTHER" id="PTHR31973">
    <property type="entry name" value="POLYPROTEIN, PUTATIVE-RELATED"/>
    <property type="match status" value="1"/>
</dbReference>
<sequence length="261" mass="29869">MDNEYSIDEDDDDEVFLHEVDIDGEWGRANAEQSVPKPSFVKDFVDNEDMYANSDEEQHLRRAPQSDEESTGRRFPEFNPSCDIGTVEFESEKYRIRAICVAENCPFEIYASKMQHEDTLQVKRLDPKHTCSRVWENKKVRSSWLAQTFVEEVKTNPTVPVVSLKATIQRNINSGISLSKVRRAKNKALKILEGSISAQYARLWDYATELRNTNPGTTVQIKCDFNALLQMPVFQRMYICLGACKEGFKARCKPVIGLDGI</sequence>
<protein>
    <recommendedName>
        <fullName evidence="4">Transposase MuDR plant domain-containing protein</fullName>
    </recommendedName>
</protein>
<accession>A0A6J5VEJ1</accession>
<dbReference type="Proteomes" id="UP000507222">
    <property type="component" value="Unassembled WGS sequence"/>
</dbReference>